<feature type="region of interest" description="Disordered" evidence="1">
    <location>
        <begin position="1"/>
        <end position="32"/>
    </location>
</feature>
<feature type="compositionally biased region" description="Basic and acidic residues" evidence="1">
    <location>
        <begin position="1"/>
        <end position="11"/>
    </location>
</feature>
<dbReference type="AlphaFoldDB" id="A0A086M4C7"/>
<evidence type="ECO:0000256" key="1">
    <source>
        <dbReference type="SAM" id="MobiDB-lite"/>
    </source>
</evidence>
<dbReference type="VEuPathDB" id="ToxoDB:TGRUB_429880"/>
<comment type="caution">
    <text evidence="2">The sequence shown here is derived from an EMBL/GenBank/DDBJ whole genome shotgun (WGS) entry which is preliminary data.</text>
</comment>
<evidence type="ECO:0000313" key="3">
    <source>
        <dbReference type="Proteomes" id="UP000028834"/>
    </source>
</evidence>
<gene>
    <name evidence="2" type="ORF">TGRUB_429880</name>
</gene>
<proteinExistence type="predicted"/>
<name>A0A086M4C7_TOXGO</name>
<evidence type="ECO:0000313" key="2">
    <source>
        <dbReference type="EMBL" id="KFG63745.1"/>
    </source>
</evidence>
<accession>A0A086M4C7</accession>
<reference evidence="2 3" key="1">
    <citation type="submission" date="2014-05" db="EMBL/GenBank/DDBJ databases">
        <authorList>
            <person name="Sibley D."/>
            <person name="Venepally P."/>
            <person name="Karamycheva S."/>
            <person name="Hadjithomas M."/>
            <person name="Khan A."/>
            <person name="Brunk B."/>
            <person name="Roos D."/>
            <person name="Caler E."/>
            <person name="Lorenzi H."/>
        </authorList>
    </citation>
    <scope>NUCLEOTIDE SEQUENCE [LARGE SCALE GENOMIC DNA]</scope>
    <source>
        <strain evidence="2 3">RUB</strain>
    </source>
</reference>
<dbReference type="EMBL" id="AFYV02000858">
    <property type="protein sequence ID" value="KFG63745.1"/>
    <property type="molecule type" value="Genomic_DNA"/>
</dbReference>
<sequence>MEKVTSTREDGLAVTCSRGNPPQPQNLFVPSEPSKGPVLAAWTSRFLRGRGKESASPAAAQQRRNPSKICFSCICWSSAREAHEFLGACRSPSYIALLVFSLFDSAVPSGTALGSRQAKQPTPFCLPLFRKAFVPGSLSASRGGGWQYFFRFSWSSCATSSTLLFVSSQYGSGWVRRSQSPFRSHETAASAFLLLLCGEVRGIDDCK</sequence>
<protein>
    <submittedName>
        <fullName evidence="2">Uncharacterized protein</fullName>
    </submittedName>
</protein>
<organism evidence="2 3">
    <name type="scientific">Toxoplasma gondii RUB</name>
    <dbReference type="NCBI Taxonomy" id="935652"/>
    <lineage>
        <taxon>Eukaryota</taxon>
        <taxon>Sar</taxon>
        <taxon>Alveolata</taxon>
        <taxon>Apicomplexa</taxon>
        <taxon>Conoidasida</taxon>
        <taxon>Coccidia</taxon>
        <taxon>Eucoccidiorida</taxon>
        <taxon>Eimeriorina</taxon>
        <taxon>Sarcocystidae</taxon>
        <taxon>Toxoplasma</taxon>
    </lineage>
</organism>
<feature type="compositionally biased region" description="Polar residues" evidence="1">
    <location>
        <begin position="17"/>
        <end position="28"/>
    </location>
</feature>
<dbReference type="Proteomes" id="UP000028834">
    <property type="component" value="Unassembled WGS sequence"/>
</dbReference>